<name>A0ABQ6MLN7_9STRA</name>
<reference evidence="2 3" key="1">
    <citation type="journal article" date="2023" name="Commun. Biol.">
        <title>Genome analysis of Parmales, the sister group of diatoms, reveals the evolutionary specialization of diatoms from phago-mixotrophs to photoautotrophs.</title>
        <authorList>
            <person name="Ban H."/>
            <person name="Sato S."/>
            <person name="Yoshikawa S."/>
            <person name="Yamada K."/>
            <person name="Nakamura Y."/>
            <person name="Ichinomiya M."/>
            <person name="Sato N."/>
            <person name="Blanc-Mathieu R."/>
            <person name="Endo H."/>
            <person name="Kuwata A."/>
            <person name="Ogata H."/>
        </authorList>
    </citation>
    <scope>NUCLEOTIDE SEQUENCE [LARGE SCALE GENOMIC DNA]</scope>
</reference>
<protein>
    <submittedName>
        <fullName evidence="2">Uncharacterized protein</fullName>
    </submittedName>
</protein>
<feature type="region of interest" description="Disordered" evidence="1">
    <location>
        <begin position="291"/>
        <end position="352"/>
    </location>
</feature>
<feature type="region of interest" description="Disordered" evidence="1">
    <location>
        <begin position="606"/>
        <end position="626"/>
    </location>
</feature>
<feature type="compositionally biased region" description="Basic and acidic residues" evidence="1">
    <location>
        <begin position="606"/>
        <end position="621"/>
    </location>
</feature>
<comment type="caution">
    <text evidence="2">The sequence shown here is derived from an EMBL/GenBank/DDBJ whole genome shotgun (WGS) entry which is preliminary data.</text>
</comment>
<organism evidence="2 3">
    <name type="scientific">Tetraparma gracilis</name>
    <dbReference type="NCBI Taxonomy" id="2962635"/>
    <lineage>
        <taxon>Eukaryota</taxon>
        <taxon>Sar</taxon>
        <taxon>Stramenopiles</taxon>
        <taxon>Ochrophyta</taxon>
        <taxon>Bolidophyceae</taxon>
        <taxon>Parmales</taxon>
        <taxon>Triparmaceae</taxon>
        <taxon>Tetraparma</taxon>
    </lineage>
</organism>
<evidence type="ECO:0000256" key="1">
    <source>
        <dbReference type="SAM" id="MobiDB-lite"/>
    </source>
</evidence>
<proteinExistence type="predicted"/>
<evidence type="ECO:0000313" key="2">
    <source>
        <dbReference type="EMBL" id="GMI28797.1"/>
    </source>
</evidence>
<dbReference type="Proteomes" id="UP001165060">
    <property type="component" value="Unassembled WGS sequence"/>
</dbReference>
<feature type="non-terminal residue" evidence="2">
    <location>
        <position position="1"/>
    </location>
</feature>
<sequence>PADLGSSQFLAPAPPSPTKDPASLKSHEERWKRLAPARAALVALAVVFNNITSKPLLRLVSTALFHPLSPDATIIPKVADPVSYKLDKDEQPMLRLDESFSGGGALGSSVSKTSRLSRARRSGTYAFGQGNYDHMTDYDMSLDPAECNVYIMAPALAQLLEGDITSTRPNPYRRVLLACMRRGAGLEHGGSLQSAAAVTFDAAITRLDGTTRAILEACGMVPRQRTQTSNKVLNDLLRSLDLEDDEEVEVGAAAAAESAALIDFPRNKPTGSLFEDDEGAGSQFILEGEAEEGGAAPGTPPPRQTRALSGVSDVCGDDDDAYPPNPNTPERSKGGAAAAVADDSSEPPSPAAVLEASSVAEVISSLCAGLITTPARGKDNSKVMAYGFVCAHALTLLVRGDADAQATLVDVCKHYIRRSASYIANCCEDDSELYRVFHLGGGLNLDSVAIAQNSALGTRQAMKLRTAVMLPPRPKGGGDGGEEESLRSCAEAHVQLDALISYLAGGGGGGAAAGGGEKEGGLVGQASERLRQALSFPDTVAFDEYVKKHEGVIELAGMFACPCLYAIDQVEGGEGGGGEEEEIVVGEDGVRWKSLFVVVWDEAKRSSEERGEGEEGGRESSDSIGGGTDAHVLLASRSIGSPKGKVVAHCPCYLFDEVKLAPGADSNGSKKVELKVAGGGGGRPLFTTDGSLRLWCETEEAAGVVAAAVNAASADARATHGSLLRQHLYSLAAKIEV</sequence>
<accession>A0ABQ6MLN7</accession>
<keyword evidence="3" id="KW-1185">Reference proteome</keyword>
<gene>
    <name evidence="2" type="ORF">TeGR_g1843</name>
</gene>
<feature type="region of interest" description="Disordered" evidence="1">
    <location>
        <begin position="1"/>
        <end position="25"/>
    </location>
</feature>
<dbReference type="EMBL" id="BRYB01002997">
    <property type="protein sequence ID" value="GMI28797.1"/>
    <property type="molecule type" value="Genomic_DNA"/>
</dbReference>
<evidence type="ECO:0000313" key="3">
    <source>
        <dbReference type="Proteomes" id="UP001165060"/>
    </source>
</evidence>